<evidence type="ECO:0000259" key="9">
    <source>
        <dbReference type="Pfam" id="PF02225"/>
    </source>
</evidence>
<comment type="caution">
    <text evidence="10">The sequence shown here is derived from an EMBL/GenBank/DDBJ whole genome shotgun (WGS) entry which is preliminary data.</text>
</comment>
<evidence type="ECO:0000256" key="2">
    <source>
        <dbReference type="ARBA" id="ARBA00007658"/>
    </source>
</evidence>
<dbReference type="Pfam" id="PF01532">
    <property type="entry name" value="Glyco_hydro_47"/>
    <property type="match status" value="1"/>
</dbReference>
<dbReference type="SUPFAM" id="SSF48225">
    <property type="entry name" value="Seven-hairpin glycosidases"/>
    <property type="match status" value="1"/>
</dbReference>
<protein>
    <recommendedName>
        <fullName evidence="7">alpha-1,2-Mannosidase</fullName>
        <ecNumber evidence="7">3.2.1.-</ecNumber>
    </recommendedName>
</protein>
<feature type="domain" description="PA" evidence="9">
    <location>
        <begin position="690"/>
        <end position="773"/>
    </location>
</feature>
<evidence type="ECO:0000256" key="6">
    <source>
        <dbReference type="PIRSR" id="PIRSR601382-2"/>
    </source>
</evidence>
<feature type="active site" evidence="5">
    <location>
        <position position="386"/>
    </location>
</feature>
<dbReference type="InterPro" id="IPR003137">
    <property type="entry name" value="PA_domain"/>
</dbReference>
<evidence type="ECO:0000256" key="7">
    <source>
        <dbReference type="RuleBase" id="RU361193"/>
    </source>
</evidence>
<dbReference type="InterPro" id="IPR012341">
    <property type="entry name" value="6hp_glycosidase-like_sf"/>
</dbReference>
<feature type="chain" id="PRO_5032914899" description="alpha-1,2-Mannosidase" evidence="8">
    <location>
        <begin position="22"/>
        <end position="1202"/>
    </location>
</feature>
<dbReference type="PANTHER" id="PTHR45679">
    <property type="entry name" value="ER DEGRADATION-ENHANCING ALPHA-MANNOSIDASE-LIKE PROTEIN 2"/>
    <property type="match status" value="1"/>
</dbReference>
<keyword evidence="7" id="KW-0326">Glycosidase</keyword>
<dbReference type="GO" id="GO:1904380">
    <property type="term" value="P:endoplasmic reticulum mannose trimming"/>
    <property type="evidence" value="ECO:0007669"/>
    <property type="project" value="InterPro"/>
</dbReference>
<keyword evidence="8" id="KW-0732">Signal</keyword>
<keyword evidence="6" id="KW-0479">Metal-binding</keyword>
<dbReference type="PANTHER" id="PTHR45679:SF2">
    <property type="entry name" value="ER DEGRADATION-ENHANCING ALPHA-MANNOSIDASE-LIKE PROTEIN 3"/>
    <property type="match status" value="1"/>
</dbReference>
<reference evidence="10" key="1">
    <citation type="submission" date="2021-02" db="EMBL/GenBank/DDBJ databases">
        <authorList>
            <person name="Nowell W R."/>
        </authorList>
    </citation>
    <scope>NUCLEOTIDE SEQUENCE</scope>
</reference>
<dbReference type="GO" id="GO:0005509">
    <property type="term" value="F:calcium ion binding"/>
    <property type="evidence" value="ECO:0007669"/>
    <property type="project" value="InterPro"/>
</dbReference>
<keyword evidence="7" id="KW-0378">Hydrolase</keyword>
<evidence type="ECO:0000256" key="1">
    <source>
        <dbReference type="ARBA" id="ARBA00004240"/>
    </source>
</evidence>
<feature type="active site" evidence="5">
    <location>
        <position position="272"/>
    </location>
</feature>
<organism evidence="10 11">
    <name type="scientific">Adineta steineri</name>
    <dbReference type="NCBI Taxonomy" id="433720"/>
    <lineage>
        <taxon>Eukaryota</taxon>
        <taxon>Metazoa</taxon>
        <taxon>Spiralia</taxon>
        <taxon>Gnathifera</taxon>
        <taxon>Rotifera</taxon>
        <taxon>Eurotatoria</taxon>
        <taxon>Bdelloidea</taxon>
        <taxon>Adinetida</taxon>
        <taxon>Adinetidae</taxon>
        <taxon>Adineta</taxon>
    </lineage>
</organism>
<gene>
    <name evidence="10" type="ORF">JYZ213_LOCUS11150</name>
</gene>
<proteinExistence type="inferred from homology"/>
<feature type="active site" description="Proton donor" evidence="5">
    <location>
        <position position="368"/>
    </location>
</feature>
<feature type="active site" description="Proton donor" evidence="5">
    <location>
        <position position="124"/>
    </location>
</feature>
<evidence type="ECO:0000256" key="4">
    <source>
        <dbReference type="ARBA" id="ARBA00023180"/>
    </source>
</evidence>
<evidence type="ECO:0000256" key="5">
    <source>
        <dbReference type="PIRSR" id="PIRSR601382-1"/>
    </source>
</evidence>
<evidence type="ECO:0000256" key="3">
    <source>
        <dbReference type="ARBA" id="ARBA00022824"/>
    </source>
</evidence>
<dbReference type="GO" id="GO:0044322">
    <property type="term" value="C:endoplasmic reticulum quality control compartment"/>
    <property type="evidence" value="ECO:0007669"/>
    <property type="project" value="GOC"/>
</dbReference>
<comment type="similarity">
    <text evidence="2 7">Belongs to the glycosyl hydrolase 47 family.</text>
</comment>
<dbReference type="Gene3D" id="3.50.30.30">
    <property type="match status" value="2"/>
</dbReference>
<keyword evidence="6" id="KW-0106">Calcium</keyword>
<dbReference type="Gene3D" id="1.50.10.10">
    <property type="match status" value="1"/>
</dbReference>
<name>A0A814AE22_9BILA</name>
<dbReference type="InterPro" id="IPR001382">
    <property type="entry name" value="Glyco_hydro_47"/>
</dbReference>
<dbReference type="InterPro" id="IPR044674">
    <property type="entry name" value="EDEM1/2/3"/>
</dbReference>
<feature type="binding site" evidence="6">
    <location>
        <position position="472"/>
    </location>
    <ligand>
        <name>Ca(2+)</name>
        <dbReference type="ChEBI" id="CHEBI:29108"/>
    </ligand>
</feature>
<dbReference type="GO" id="GO:0005975">
    <property type="term" value="P:carbohydrate metabolic process"/>
    <property type="evidence" value="ECO:0007669"/>
    <property type="project" value="InterPro"/>
</dbReference>
<evidence type="ECO:0000313" key="10">
    <source>
        <dbReference type="EMBL" id="CAF0912290.1"/>
    </source>
</evidence>
<sequence length="1202" mass="138517">MLMKIFSPTLLLLIFLSLIIAMKVEEKNQLRLQVIDMFKHGFNSYMKYAYPADELMPLSCKGRYRGSEPSRGDIDDALGNFSLTLVDSLDTLAVVGMFDEFEQAVRQVIQYVTFDRDVVVSVFETNIRMIGGLLGGHICAKYIHLHHPLRLSWYRDELLVLAHDLGLRLLPAFNTTSGLPLPRVNLRYGIDLTLSKSERERFTCTACAGTLILEWATLSRLTGNYLFEQYADRAMSYLWDRRHRQSNLMGTILNVHSGDWISRESGIGAGIDSYYEYLFKAYVLLGEKNNDYLSRFEDHYSSIMSYVQNGIAMVNVHMHEPHRSTKNHMDALLAFWPGLQVMTGDLKPAIELHEMLYQLVKKHKFIPEAFTTDYRIHWNSHPLRPEFVESTYFLYKATGDPHYLEVGRTILNNLEQHARVPCGYAALSDVSTGQKEDRMDSFVLAETFKYLYLLFDSTPHRYIDIEQFLFTTEAHLLPLNPFLFTINDTLKNEFHQITLKSARNYEQKNLSIIEKQNERKAKSNQCPVMDEQFKSHEYKENLRQNIRDNQNMKEIRTASSNNVNKNEINISYHRITAVEFSSDNSEHIVQLRQMGIQIEPLSNGEVQLIHMASAAESTNDAEAGLSFMQEMIELMKNTNLFQNSIKHFKPLTVIPLLEKKSISFTVAPAQFGKQLHETQGIFAQLYVVQPYSACSEILLSHYITSRIGIIRRGDCMFIDKARHLENAHAIGGIILDHNLSLKSLNNSIFSMTDDGSSIVDIPLVLMFKDEAVQLLYLLSKQPNLIIYIGDENYLSESFYQQMNYLENLIEPSNPISKRWFYGHMELFNKDKQCSIVPDKLKQLELIIKQQIEHKIHTNDDKLSEHFPDTNLTTGNIHNQSSHNINAYHTVVNKLIQSTFSNDKQSLVFNTNTDNQEEQTSMLIEIFAQLYVVQPYSACSELLLSHYISSRIGIIRRGDCMFIDKARRLENAHAIGGIILDHNLSLKSLNNSIFSMTDDGSSIVDIPLVLMFKDEAVQLLYLLSKQPDLIIYIGDENYLSESFYQQMSYLEDLIEPSNPVSKRWFYGHMELFNKDKQCSIVPDKLKQLELIIKQQVEHNIHTNDDKFSEHFPDTNLTTGNIHNQSSHNINAYHTVVNKLIQSAFINDKQSLVFNTNTDNQEEQTSMLIEVTMTDEEAEQYQMSMAAEDTQKKNEKQANIKEEF</sequence>
<dbReference type="GO" id="GO:0016020">
    <property type="term" value="C:membrane"/>
    <property type="evidence" value="ECO:0007669"/>
    <property type="project" value="InterPro"/>
</dbReference>
<dbReference type="PRINTS" id="PR00747">
    <property type="entry name" value="GLYHDRLASE47"/>
</dbReference>
<keyword evidence="3" id="KW-0256">Endoplasmic reticulum</keyword>
<dbReference type="Pfam" id="PF02225">
    <property type="entry name" value="PA"/>
    <property type="match status" value="1"/>
</dbReference>
<keyword evidence="4" id="KW-0325">Glycoprotein</keyword>
<accession>A0A814AE22</accession>
<evidence type="ECO:0000313" key="11">
    <source>
        <dbReference type="Proteomes" id="UP000663845"/>
    </source>
</evidence>
<dbReference type="EC" id="3.2.1.-" evidence="7"/>
<dbReference type="Proteomes" id="UP000663845">
    <property type="component" value="Unassembled WGS sequence"/>
</dbReference>
<comment type="subcellular location">
    <subcellularLocation>
        <location evidence="1">Endoplasmic reticulum</location>
    </subcellularLocation>
</comment>
<dbReference type="GO" id="GO:0004571">
    <property type="term" value="F:mannosyl-oligosaccharide 1,2-alpha-mannosidase activity"/>
    <property type="evidence" value="ECO:0007669"/>
    <property type="project" value="InterPro"/>
</dbReference>
<dbReference type="InterPro" id="IPR036026">
    <property type="entry name" value="Seven-hairpin_glycosidases"/>
</dbReference>
<evidence type="ECO:0000256" key="8">
    <source>
        <dbReference type="SAM" id="SignalP"/>
    </source>
</evidence>
<comment type="cofactor">
    <cofactor evidence="6">
        <name>Ca(2+)</name>
        <dbReference type="ChEBI" id="CHEBI:29108"/>
    </cofactor>
</comment>
<feature type="signal peptide" evidence="8">
    <location>
        <begin position="1"/>
        <end position="21"/>
    </location>
</feature>
<dbReference type="EMBL" id="CAJNOG010000083">
    <property type="protein sequence ID" value="CAF0912290.1"/>
    <property type="molecule type" value="Genomic_DNA"/>
</dbReference>
<dbReference type="AlphaFoldDB" id="A0A814AE22"/>